<feature type="chain" id="PRO_5038910595" evidence="2">
    <location>
        <begin position="19"/>
        <end position="265"/>
    </location>
</feature>
<name>A0A939RWI8_9MICO</name>
<gene>
    <name evidence="4" type="ORF">J4H91_00035</name>
</gene>
<dbReference type="PANTHER" id="PTHR24094">
    <property type="entry name" value="SECRETED PROTEIN"/>
    <property type="match status" value="1"/>
</dbReference>
<keyword evidence="2" id="KW-0732">Signal</keyword>
<evidence type="ECO:0000256" key="2">
    <source>
        <dbReference type="SAM" id="SignalP"/>
    </source>
</evidence>
<keyword evidence="5" id="KW-1185">Reference proteome</keyword>
<dbReference type="PANTHER" id="PTHR24094:SF15">
    <property type="entry name" value="AMP-DEPENDENT SYNTHETASE_LIGASE DOMAIN-CONTAINING PROTEIN-RELATED"/>
    <property type="match status" value="1"/>
</dbReference>
<comment type="caution">
    <text evidence="4">The sequence shown here is derived from an EMBL/GenBank/DDBJ whole genome shotgun (WGS) entry which is preliminary data.</text>
</comment>
<dbReference type="Proteomes" id="UP000664398">
    <property type="component" value="Unassembled WGS sequence"/>
</dbReference>
<dbReference type="InterPro" id="IPR011089">
    <property type="entry name" value="GmrSD_C"/>
</dbReference>
<protein>
    <submittedName>
        <fullName evidence="4">DUF1524 domain-containing protein</fullName>
    </submittedName>
</protein>
<evidence type="ECO:0000256" key="1">
    <source>
        <dbReference type="SAM" id="MobiDB-lite"/>
    </source>
</evidence>
<proteinExistence type="predicted"/>
<evidence type="ECO:0000259" key="3">
    <source>
        <dbReference type="Pfam" id="PF07510"/>
    </source>
</evidence>
<dbReference type="Pfam" id="PF07510">
    <property type="entry name" value="GmrSD_C"/>
    <property type="match status" value="1"/>
</dbReference>
<dbReference type="EMBL" id="JAGDYL010000001">
    <property type="protein sequence ID" value="MBO1803708.1"/>
    <property type="molecule type" value="Genomic_DNA"/>
</dbReference>
<evidence type="ECO:0000313" key="5">
    <source>
        <dbReference type="Proteomes" id="UP000664398"/>
    </source>
</evidence>
<sequence length="265" mass="27444">MLGALLLIGCAVAGTVLAAGFPDTPSGAPSAPPPVSGPVSSDAPEGPAPEDPVRESPSSEPDPERPAPGDAPIAPDTAVAVLDSLPVKGRAPKTGYDRTGEFGKAWTDVDGNGCRTREDILRRDLDDVVLDGACKVMSGTLVDPYTGRTVAFVRGEQTSALVQIDHVVALSDAWQKGAQGIGYERRVALANDPLNLLAVDGAANSAKGDGDAATWLPENRGFRCEYVARQVSVKAAYGLWVTQAEQTAMRGVLASCPEQPVATAE</sequence>
<accession>A0A939RWI8</accession>
<feature type="domain" description="GmrSD restriction endonucleases C-terminal" evidence="3">
    <location>
        <begin position="143"/>
        <end position="250"/>
    </location>
</feature>
<reference evidence="4" key="1">
    <citation type="submission" date="2021-03" db="EMBL/GenBank/DDBJ databases">
        <title>Leucobacter chromiisoli sp. nov., isolated from chromium-containing soil of chemical plant.</title>
        <authorList>
            <person name="Xu Z."/>
        </authorList>
    </citation>
    <scope>NUCLEOTIDE SEQUENCE</scope>
    <source>
        <strain evidence="4">A2</strain>
    </source>
</reference>
<evidence type="ECO:0000313" key="4">
    <source>
        <dbReference type="EMBL" id="MBO1803708.1"/>
    </source>
</evidence>
<feature type="region of interest" description="Disordered" evidence="1">
    <location>
        <begin position="23"/>
        <end position="74"/>
    </location>
</feature>
<organism evidence="4 5">
    <name type="scientific">Leucobacter ruminantium</name>
    <dbReference type="NCBI Taxonomy" id="1289170"/>
    <lineage>
        <taxon>Bacteria</taxon>
        <taxon>Bacillati</taxon>
        <taxon>Actinomycetota</taxon>
        <taxon>Actinomycetes</taxon>
        <taxon>Micrococcales</taxon>
        <taxon>Microbacteriaceae</taxon>
        <taxon>Leucobacter</taxon>
    </lineage>
</organism>
<dbReference type="AlphaFoldDB" id="A0A939RWI8"/>
<feature type="signal peptide" evidence="2">
    <location>
        <begin position="1"/>
        <end position="18"/>
    </location>
</feature>